<proteinExistence type="predicted"/>
<gene>
    <name evidence="1" type="ORF">BRM3_06910</name>
</gene>
<protein>
    <submittedName>
        <fullName evidence="1">Uncharacterized protein</fullName>
    </submittedName>
</protein>
<evidence type="ECO:0000313" key="1">
    <source>
        <dbReference type="EMBL" id="UYG18122.1"/>
    </source>
</evidence>
<dbReference type="EMBL" id="CP107020">
    <property type="protein sequence ID" value="UYG18122.1"/>
    <property type="molecule type" value="Genomic_DNA"/>
</dbReference>
<name>A0ABY6G4T3_9MICO</name>
<sequence length="133" mass="14815">MTVYAAAVATAARERGLVCDLQMTERGADLTLRRKEGAARAATFTFREGHVEFAVGEYSWFDIDESEMADGLEPDDVTRCTTLADKCLREDWSPVTLRRLFHRSVVGRQVDLGEGTYLQLAPDCSCVVTRSAY</sequence>
<evidence type="ECO:0000313" key="2">
    <source>
        <dbReference type="Proteomes" id="UP001164305"/>
    </source>
</evidence>
<accession>A0ABY6G4T3</accession>
<dbReference type="RefSeq" id="WP_263595315.1">
    <property type="nucleotide sequence ID" value="NZ_CP107020.1"/>
</dbReference>
<reference evidence="1" key="1">
    <citation type="submission" date="2022-10" db="EMBL/GenBank/DDBJ databases">
        <title>Whole-Genome Sequencing of Brachybacterium huguangmaarense BRM-3, Isolated from Betula schmidtii.</title>
        <authorList>
            <person name="Haam D."/>
        </authorList>
    </citation>
    <scope>NUCLEOTIDE SEQUENCE</scope>
    <source>
        <strain evidence="1">BRM-3</strain>
    </source>
</reference>
<organism evidence="1 2">
    <name type="scientific">Brachybacterium huguangmaarense</name>
    <dbReference type="NCBI Taxonomy" id="1652028"/>
    <lineage>
        <taxon>Bacteria</taxon>
        <taxon>Bacillati</taxon>
        <taxon>Actinomycetota</taxon>
        <taxon>Actinomycetes</taxon>
        <taxon>Micrococcales</taxon>
        <taxon>Dermabacteraceae</taxon>
        <taxon>Brachybacterium</taxon>
    </lineage>
</organism>
<dbReference type="Proteomes" id="UP001164305">
    <property type="component" value="Chromosome"/>
</dbReference>
<keyword evidence="2" id="KW-1185">Reference proteome</keyword>